<evidence type="ECO:0000313" key="1">
    <source>
        <dbReference type="EMBL" id="RED26823.1"/>
    </source>
</evidence>
<name>A0A3D9G114_9FLAO</name>
<dbReference type="OrthoDB" id="1374192at2"/>
<dbReference type="Proteomes" id="UP000257004">
    <property type="component" value="Unassembled WGS sequence"/>
</dbReference>
<evidence type="ECO:0000313" key="2">
    <source>
        <dbReference type="Proteomes" id="UP000257004"/>
    </source>
</evidence>
<sequence>MLHTIKNSILCKCVHALLIGYFLMSSINMSGTFSRLINNYSVENTFKGMTCNLLKKIFKCDGIPEELDDYETKDTKTTKLAKGIPLLEYLVPIDASVPGLYFKMGSKGKNYIDNPIFSFGFHGKIHLRPPRVII</sequence>
<protein>
    <submittedName>
        <fullName evidence="1">Uncharacterized protein</fullName>
    </submittedName>
</protein>
<dbReference type="AlphaFoldDB" id="A0A3D9G114"/>
<reference evidence="1 2" key="1">
    <citation type="submission" date="2018-07" db="EMBL/GenBank/DDBJ databases">
        <title>Genomic Encyclopedia of Archaeal and Bacterial Type Strains, Phase II (KMG-II): from individual species to whole genera.</title>
        <authorList>
            <person name="Goeker M."/>
        </authorList>
    </citation>
    <scope>NUCLEOTIDE SEQUENCE [LARGE SCALE GENOMIC DNA]</scope>
    <source>
        <strain evidence="1 2">DSM 25795</strain>
    </source>
</reference>
<organism evidence="1 2">
    <name type="scientific">Flavobacterium cutihirudinis</name>
    <dbReference type="NCBI Taxonomy" id="1265740"/>
    <lineage>
        <taxon>Bacteria</taxon>
        <taxon>Pseudomonadati</taxon>
        <taxon>Bacteroidota</taxon>
        <taxon>Flavobacteriia</taxon>
        <taxon>Flavobacteriales</taxon>
        <taxon>Flavobacteriaceae</taxon>
        <taxon>Flavobacterium</taxon>
    </lineage>
</organism>
<dbReference type="EMBL" id="QRDQ01000007">
    <property type="protein sequence ID" value="RED26823.1"/>
    <property type="molecule type" value="Genomic_DNA"/>
</dbReference>
<keyword evidence="2" id="KW-1185">Reference proteome</keyword>
<proteinExistence type="predicted"/>
<accession>A0A3D9G114</accession>
<comment type="caution">
    <text evidence="1">The sequence shown here is derived from an EMBL/GenBank/DDBJ whole genome shotgun (WGS) entry which is preliminary data.</text>
</comment>
<gene>
    <name evidence="1" type="ORF">BD847_0748</name>
</gene>